<keyword evidence="1" id="KW-0456">Lyase</keyword>
<dbReference type="FunFam" id="3.10.129.10:FF:000042">
    <property type="entry name" value="MaoC domain protein dehydratase"/>
    <property type="match status" value="1"/>
</dbReference>
<evidence type="ECO:0000259" key="2">
    <source>
        <dbReference type="Pfam" id="PF01575"/>
    </source>
</evidence>
<dbReference type="GeneID" id="89469505"/>
<dbReference type="Pfam" id="PF01575">
    <property type="entry name" value="MaoC_dehydratas"/>
    <property type="match status" value="1"/>
</dbReference>
<feature type="domain" description="MaoC-like" evidence="2">
    <location>
        <begin position="22"/>
        <end position="126"/>
    </location>
</feature>
<name>A0A072NFR9_SCHAZ</name>
<dbReference type="Proteomes" id="UP000027936">
    <property type="component" value="Unassembled WGS sequence"/>
</dbReference>
<dbReference type="EMBL" id="JJRY01000037">
    <property type="protein sequence ID" value="KEF36057.1"/>
    <property type="molecule type" value="Genomic_DNA"/>
</dbReference>
<dbReference type="RefSeq" id="WP_003330203.1">
    <property type="nucleotide sequence ID" value="NZ_JJRY01000037.1"/>
</dbReference>
<dbReference type="Gene3D" id="3.10.129.10">
    <property type="entry name" value="Hotdog Thioesterase"/>
    <property type="match status" value="1"/>
</dbReference>
<dbReference type="PATRIC" id="fig|1348973.3.peg.4657"/>
<evidence type="ECO:0000313" key="4">
    <source>
        <dbReference type="Proteomes" id="UP000027936"/>
    </source>
</evidence>
<reference evidence="3 4" key="1">
    <citation type="submission" date="2014-04" db="EMBL/GenBank/DDBJ databases">
        <title>Draft genome sequence of Bacillus azotoformans MEV2011, a (co-) denitrifying strain unable to grow in the presence of oxygen.</title>
        <authorList>
            <person name="Nielsen M."/>
            <person name="Schreiber L."/>
            <person name="Finster K."/>
            <person name="Schramm A."/>
        </authorList>
    </citation>
    <scope>NUCLEOTIDE SEQUENCE [LARGE SCALE GENOMIC DNA]</scope>
    <source>
        <strain evidence="3 4">MEV2011</strain>
    </source>
</reference>
<proteinExistence type="predicted"/>
<dbReference type="InterPro" id="IPR002539">
    <property type="entry name" value="MaoC-like_dom"/>
</dbReference>
<dbReference type="PANTHER" id="PTHR43437:SF3">
    <property type="entry name" value="HYDROXYACYL-THIOESTER DEHYDRATASE TYPE 2, MITOCHONDRIAL"/>
    <property type="match status" value="1"/>
</dbReference>
<dbReference type="GO" id="GO:0006633">
    <property type="term" value="P:fatty acid biosynthetic process"/>
    <property type="evidence" value="ECO:0007669"/>
    <property type="project" value="TreeGrafter"/>
</dbReference>
<sequence>MSFIEQSNQVCDVPYSQIQVGTKAIYTKTITNDDVMEFAKVTGDVNPIHVDDEFAKTTMFKERIAHGLLTAGFISTLIGTKLPGKNTLYLSQDVKFKAPVKIGDTLTVVGEVIEKRDDKQILKMNTHIYNQYEKMVLEGTAVVMKM</sequence>
<accession>A0A072NFR9</accession>
<dbReference type="PANTHER" id="PTHR43437">
    <property type="entry name" value="HYDROXYACYL-THIOESTER DEHYDRATASE TYPE 2, MITOCHONDRIAL-RELATED"/>
    <property type="match status" value="1"/>
</dbReference>
<dbReference type="InterPro" id="IPR050965">
    <property type="entry name" value="UPF0336/Enoyl-CoA_hydratase"/>
</dbReference>
<dbReference type="OrthoDB" id="9801625at2"/>
<comment type="caution">
    <text evidence="3">The sequence shown here is derived from an EMBL/GenBank/DDBJ whole genome shotgun (WGS) entry which is preliminary data.</text>
</comment>
<dbReference type="GO" id="GO:0019171">
    <property type="term" value="F:(3R)-hydroxyacyl-[acyl-carrier-protein] dehydratase activity"/>
    <property type="evidence" value="ECO:0007669"/>
    <property type="project" value="TreeGrafter"/>
</dbReference>
<evidence type="ECO:0000313" key="3">
    <source>
        <dbReference type="EMBL" id="KEF36057.1"/>
    </source>
</evidence>
<evidence type="ECO:0000256" key="1">
    <source>
        <dbReference type="ARBA" id="ARBA00023239"/>
    </source>
</evidence>
<dbReference type="AlphaFoldDB" id="A0A072NFR9"/>
<organism evidence="3 4">
    <name type="scientific">Schinkia azotoformans MEV2011</name>
    <dbReference type="NCBI Taxonomy" id="1348973"/>
    <lineage>
        <taxon>Bacteria</taxon>
        <taxon>Bacillati</taxon>
        <taxon>Bacillota</taxon>
        <taxon>Bacilli</taxon>
        <taxon>Bacillales</taxon>
        <taxon>Bacillaceae</taxon>
        <taxon>Calidifontibacillus/Schinkia group</taxon>
        <taxon>Schinkia</taxon>
    </lineage>
</organism>
<gene>
    <name evidence="3" type="ORF">M670_04786</name>
</gene>
<dbReference type="SUPFAM" id="SSF54637">
    <property type="entry name" value="Thioesterase/thiol ester dehydrase-isomerase"/>
    <property type="match status" value="1"/>
</dbReference>
<dbReference type="CDD" id="cd03449">
    <property type="entry name" value="R_hydratase"/>
    <property type="match status" value="1"/>
</dbReference>
<dbReference type="InterPro" id="IPR029069">
    <property type="entry name" value="HotDog_dom_sf"/>
</dbReference>
<protein>
    <submittedName>
        <fullName evidence="3">Acyl dehydratase</fullName>
    </submittedName>
</protein>